<protein>
    <recommendedName>
        <fullName evidence="2">GTP cyclohydrolase 1 type 2 homolog</fullName>
    </recommendedName>
</protein>
<sequence length="271" mass="30070">MSKAISGQTLVQAFEQWVPKRLAIQDDKIGLQIGTLDKPIHRIMVTLDVLENVVDEAIEKDIDFIFAHHAVIFRPLKNMRTDRGQSKIVAKCIKNDITVYVAHTNLDQADGGMNDWLADAIDLQDRAVMIPMNSGEGERYGLGRVGRLTEPMTLKALAEKVKNTFGLDGVRVVGNLDQKVKKVAVLGGDGNRFITQAKFSGADVLITGDIYYHTAHDAILEGLSIIDAGHHIEKVMKQGVSVFFKRFLKEKGYDGTTVYLSEANTNPFQFI</sequence>
<reference evidence="5" key="1">
    <citation type="journal article" date="2019" name="Int. J. Syst. Evol. Microbiol.">
        <title>The Global Catalogue of Microorganisms (GCM) 10K type strain sequencing project: providing services to taxonomists for standard genome sequencing and annotation.</title>
        <authorList>
            <consortium name="The Broad Institute Genomics Platform"/>
            <consortium name="The Broad Institute Genome Sequencing Center for Infectious Disease"/>
            <person name="Wu L."/>
            <person name="Ma J."/>
        </authorList>
    </citation>
    <scope>NUCLEOTIDE SEQUENCE [LARGE SCALE GENOMIC DNA]</scope>
    <source>
        <strain evidence="5">CGMCC 1.16306</strain>
    </source>
</reference>
<dbReference type="Proteomes" id="UP001596022">
    <property type="component" value="Unassembled WGS sequence"/>
</dbReference>
<evidence type="ECO:0000256" key="2">
    <source>
        <dbReference type="ARBA" id="ARBA00022112"/>
    </source>
</evidence>
<proteinExistence type="inferred from homology"/>
<dbReference type="PANTHER" id="PTHR13799">
    <property type="entry name" value="NGG1 INTERACTING FACTOR 3"/>
    <property type="match status" value="1"/>
</dbReference>
<dbReference type="InterPro" id="IPR002678">
    <property type="entry name" value="DUF34/NIF3"/>
</dbReference>
<dbReference type="Pfam" id="PF01784">
    <property type="entry name" value="DUF34_NIF3"/>
    <property type="match status" value="1"/>
</dbReference>
<dbReference type="SUPFAM" id="SSF102705">
    <property type="entry name" value="NIF3 (NGG1p interacting factor 3)-like"/>
    <property type="match status" value="1"/>
</dbReference>
<dbReference type="RefSeq" id="WP_376845025.1">
    <property type="nucleotide sequence ID" value="NZ_JBHSFW010000001.1"/>
</dbReference>
<accession>A0ABV9GMA8</accession>
<dbReference type="NCBIfam" id="TIGR00486">
    <property type="entry name" value="YbgI_SA1388"/>
    <property type="match status" value="1"/>
</dbReference>
<keyword evidence="3" id="KW-0479">Metal-binding</keyword>
<organism evidence="4 5">
    <name type="scientific">Camelliibacillus cellulosilyticus</name>
    <dbReference type="NCBI Taxonomy" id="2174486"/>
    <lineage>
        <taxon>Bacteria</taxon>
        <taxon>Bacillati</taxon>
        <taxon>Bacillota</taxon>
        <taxon>Bacilli</taxon>
        <taxon>Bacillales</taxon>
        <taxon>Sporolactobacillaceae</taxon>
        <taxon>Camelliibacillus</taxon>
    </lineage>
</organism>
<name>A0ABV9GMA8_9BACL</name>
<dbReference type="InterPro" id="IPR036069">
    <property type="entry name" value="DUF34/NIF3_sf"/>
</dbReference>
<keyword evidence="5" id="KW-1185">Reference proteome</keyword>
<dbReference type="Gene3D" id="3.40.1390.30">
    <property type="entry name" value="NIF3 (NGG1p interacting factor 3)-like"/>
    <property type="match status" value="2"/>
</dbReference>
<dbReference type="PANTHER" id="PTHR13799:SF14">
    <property type="entry name" value="GTP CYCLOHYDROLASE 1 TYPE 2 HOMOLOG"/>
    <property type="match status" value="1"/>
</dbReference>
<evidence type="ECO:0000313" key="5">
    <source>
        <dbReference type="Proteomes" id="UP001596022"/>
    </source>
</evidence>
<evidence type="ECO:0000256" key="1">
    <source>
        <dbReference type="ARBA" id="ARBA00006964"/>
    </source>
</evidence>
<gene>
    <name evidence="4" type="ORF">ACFO4N_04650</name>
</gene>
<evidence type="ECO:0000313" key="4">
    <source>
        <dbReference type="EMBL" id="MFC4618016.1"/>
    </source>
</evidence>
<dbReference type="EMBL" id="JBHSFW010000001">
    <property type="protein sequence ID" value="MFC4618016.1"/>
    <property type="molecule type" value="Genomic_DNA"/>
</dbReference>
<evidence type="ECO:0000256" key="3">
    <source>
        <dbReference type="ARBA" id="ARBA00022723"/>
    </source>
</evidence>
<comment type="caution">
    <text evidence="4">The sequence shown here is derived from an EMBL/GenBank/DDBJ whole genome shotgun (WGS) entry which is preliminary data.</text>
</comment>
<comment type="similarity">
    <text evidence="1">Belongs to the GTP cyclohydrolase I type 2/NIF3 family.</text>
</comment>